<evidence type="ECO:0000256" key="1">
    <source>
        <dbReference type="SAM" id="MobiDB-lite"/>
    </source>
</evidence>
<proteinExistence type="predicted"/>
<sequence length="110" mass="12877">MVHWFTAHLMYWFTAHTTKLWLKRHATQPLPHTKQHPTTLTTPHAAHDTATRDTAPQLSEERPRHTKGDLSHYKHPAALLPIHNQALSWTRLHNAVSMWRPQQTCHEALY</sequence>
<dbReference type="Proteomes" id="UP000324222">
    <property type="component" value="Unassembled WGS sequence"/>
</dbReference>
<dbReference type="AlphaFoldDB" id="A0A5B7DBW8"/>
<protein>
    <recommendedName>
        <fullName evidence="5">Secreted protein</fullName>
    </recommendedName>
</protein>
<gene>
    <name evidence="3" type="ORF">E2C01_011666</name>
</gene>
<evidence type="ECO:0000313" key="3">
    <source>
        <dbReference type="EMBL" id="MPC18773.1"/>
    </source>
</evidence>
<feature type="compositionally biased region" description="Basic and acidic residues" evidence="1">
    <location>
        <begin position="59"/>
        <end position="69"/>
    </location>
</feature>
<reference evidence="3 4" key="1">
    <citation type="submission" date="2019-05" db="EMBL/GenBank/DDBJ databases">
        <title>Another draft genome of Portunus trituberculatus and its Hox gene families provides insights of decapod evolution.</title>
        <authorList>
            <person name="Jeong J.-H."/>
            <person name="Song I."/>
            <person name="Kim S."/>
            <person name="Choi T."/>
            <person name="Kim D."/>
            <person name="Ryu S."/>
            <person name="Kim W."/>
        </authorList>
    </citation>
    <scope>NUCLEOTIDE SEQUENCE [LARGE SCALE GENOMIC DNA]</scope>
    <source>
        <tissue evidence="3">Muscle</tissue>
    </source>
</reference>
<feature type="region of interest" description="Disordered" evidence="1">
    <location>
        <begin position="30"/>
        <end position="69"/>
    </location>
</feature>
<name>A0A5B7DBW8_PORTR</name>
<organism evidence="3 4">
    <name type="scientific">Portunus trituberculatus</name>
    <name type="common">Swimming crab</name>
    <name type="synonym">Neptunus trituberculatus</name>
    <dbReference type="NCBI Taxonomy" id="210409"/>
    <lineage>
        <taxon>Eukaryota</taxon>
        <taxon>Metazoa</taxon>
        <taxon>Ecdysozoa</taxon>
        <taxon>Arthropoda</taxon>
        <taxon>Crustacea</taxon>
        <taxon>Multicrustacea</taxon>
        <taxon>Malacostraca</taxon>
        <taxon>Eumalacostraca</taxon>
        <taxon>Eucarida</taxon>
        <taxon>Decapoda</taxon>
        <taxon>Pleocyemata</taxon>
        <taxon>Brachyura</taxon>
        <taxon>Eubrachyura</taxon>
        <taxon>Portunoidea</taxon>
        <taxon>Portunidae</taxon>
        <taxon>Portuninae</taxon>
        <taxon>Portunus</taxon>
    </lineage>
</organism>
<keyword evidence="2" id="KW-0732">Signal</keyword>
<keyword evidence="4" id="KW-1185">Reference proteome</keyword>
<dbReference type="EMBL" id="VSRR010000709">
    <property type="protein sequence ID" value="MPC18773.1"/>
    <property type="molecule type" value="Genomic_DNA"/>
</dbReference>
<feature type="chain" id="PRO_5022854136" description="Secreted protein" evidence="2">
    <location>
        <begin position="18"/>
        <end position="110"/>
    </location>
</feature>
<comment type="caution">
    <text evidence="3">The sequence shown here is derived from an EMBL/GenBank/DDBJ whole genome shotgun (WGS) entry which is preliminary data.</text>
</comment>
<evidence type="ECO:0008006" key="5">
    <source>
        <dbReference type="Google" id="ProtNLM"/>
    </source>
</evidence>
<evidence type="ECO:0000256" key="2">
    <source>
        <dbReference type="SAM" id="SignalP"/>
    </source>
</evidence>
<accession>A0A5B7DBW8</accession>
<feature type="signal peptide" evidence="2">
    <location>
        <begin position="1"/>
        <end position="17"/>
    </location>
</feature>
<evidence type="ECO:0000313" key="4">
    <source>
        <dbReference type="Proteomes" id="UP000324222"/>
    </source>
</evidence>